<feature type="transmembrane region" description="Helical" evidence="7">
    <location>
        <begin position="43"/>
        <end position="64"/>
    </location>
</feature>
<feature type="transmembrane region" description="Helical" evidence="7">
    <location>
        <begin position="443"/>
        <end position="467"/>
    </location>
</feature>
<feature type="transmembrane region" description="Helical" evidence="7">
    <location>
        <begin position="167"/>
        <end position="187"/>
    </location>
</feature>
<dbReference type="SUPFAM" id="SSF103473">
    <property type="entry name" value="MFS general substrate transporter"/>
    <property type="match status" value="1"/>
</dbReference>
<feature type="transmembrane region" description="Helical" evidence="7">
    <location>
        <begin position="312"/>
        <end position="332"/>
    </location>
</feature>
<dbReference type="KEGG" id="som:SOMG_00029"/>
<dbReference type="GO" id="GO:0016020">
    <property type="term" value="C:membrane"/>
    <property type="evidence" value="ECO:0007669"/>
    <property type="project" value="UniProtKB-SubCell"/>
</dbReference>
<dbReference type="PANTHER" id="PTHR23502:SF189">
    <property type="entry name" value="MEMBRANE TRANSPORTER"/>
    <property type="match status" value="1"/>
</dbReference>
<dbReference type="InterPro" id="IPR011701">
    <property type="entry name" value="MFS"/>
</dbReference>
<keyword evidence="10" id="KW-1185">Reference proteome</keyword>
<evidence type="ECO:0000256" key="1">
    <source>
        <dbReference type="ARBA" id="ARBA00004141"/>
    </source>
</evidence>
<dbReference type="Proteomes" id="UP001212411">
    <property type="component" value="Chromosome 1"/>
</dbReference>
<evidence type="ECO:0000256" key="6">
    <source>
        <dbReference type="ARBA" id="ARBA00038347"/>
    </source>
</evidence>
<dbReference type="PROSITE" id="PS50850">
    <property type="entry name" value="MFS"/>
    <property type="match status" value="1"/>
</dbReference>
<dbReference type="InterPro" id="IPR020846">
    <property type="entry name" value="MFS_dom"/>
</dbReference>
<keyword evidence="2" id="KW-0813">Transport</keyword>
<dbReference type="CDD" id="cd17323">
    <property type="entry name" value="MFS_Tpo1_MDR_like"/>
    <property type="match status" value="1"/>
</dbReference>
<dbReference type="EMBL" id="CP115611">
    <property type="protein sequence ID" value="WBW72559.1"/>
    <property type="molecule type" value="Genomic_DNA"/>
</dbReference>
<evidence type="ECO:0000313" key="10">
    <source>
        <dbReference type="Proteomes" id="UP001212411"/>
    </source>
</evidence>
<keyword evidence="5 7" id="KW-0472">Membrane</keyword>
<feature type="transmembrane region" description="Helical" evidence="7">
    <location>
        <begin position="353"/>
        <end position="372"/>
    </location>
</feature>
<comment type="similarity">
    <text evidence="6">Belongs to the major facilitator superfamily. CAR1 family.</text>
</comment>
<feature type="domain" description="Major facilitator superfamily (MFS) profile" evidence="8">
    <location>
        <begin position="42"/>
        <end position="475"/>
    </location>
</feature>
<feature type="transmembrane region" description="Helical" evidence="7">
    <location>
        <begin position="76"/>
        <end position="96"/>
    </location>
</feature>
<feature type="transmembrane region" description="Helical" evidence="7">
    <location>
        <begin position="133"/>
        <end position="155"/>
    </location>
</feature>
<feature type="transmembrane region" description="Helical" evidence="7">
    <location>
        <begin position="268"/>
        <end position="292"/>
    </location>
</feature>
<keyword evidence="3 7" id="KW-0812">Transmembrane</keyword>
<feature type="transmembrane region" description="Helical" evidence="7">
    <location>
        <begin position="108"/>
        <end position="127"/>
    </location>
</feature>
<evidence type="ECO:0000256" key="4">
    <source>
        <dbReference type="ARBA" id="ARBA00022989"/>
    </source>
</evidence>
<evidence type="ECO:0000256" key="7">
    <source>
        <dbReference type="SAM" id="Phobius"/>
    </source>
</evidence>
<gene>
    <name evidence="9" type="ORF">SOMG_00029</name>
</gene>
<dbReference type="GeneID" id="80873517"/>
<dbReference type="Gene3D" id="1.20.1250.20">
    <property type="entry name" value="MFS general substrate transporter like domains"/>
    <property type="match status" value="1"/>
</dbReference>
<accession>A0AAF0AW38</accession>
<comment type="subcellular location">
    <subcellularLocation>
        <location evidence="1">Membrane</location>
        <topology evidence="1">Multi-pass membrane protein</topology>
    </subcellularLocation>
</comment>
<dbReference type="PANTHER" id="PTHR23502">
    <property type="entry name" value="MAJOR FACILITATOR SUPERFAMILY"/>
    <property type="match status" value="1"/>
</dbReference>
<evidence type="ECO:0000313" key="9">
    <source>
        <dbReference type="EMBL" id="WBW72559.1"/>
    </source>
</evidence>
<reference evidence="9 10" key="1">
    <citation type="journal article" date="2023" name="G3 (Bethesda)">
        <title>A high-quality reference genome for the fission yeast Schizosaccharomyces osmophilus.</title>
        <authorList>
            <person name="Jia G.S."/>
            <person name="Zhang W.C."/>
            <person name="Liang Y."/>
            <person name="Liu X.H."/>
            <person name="Rhind N."/>
            <person name="Pidoux A."/>
            <person name="Brysch-Herzberg M."/>
            <person name="Du L.L."/>
        </authorList>
    </citation>
    <scope>NUCLEOTIDE SEQUENCE [LARGE SCALE GENOMIC DNA]</scope>
    <source>
        <strain evidence="9 10">CBS 15793</strain>
    </source>
</reference>
<evidence type="ECO:0000256" key="2">
    <source>
        <dbReference type="ARBA" id="ARBA00022448"/>
    </source>
</evidence>
<evidence type="ECO:0000256" key="3">
    <source>
        <dbReference type="ARBA" id="ARBA00022692"/>
    </source>
</evidence>
<evidence type="ECO:0000259" key="8">
    <source>
        <dbReference type="PROSITE" id="PS50850"/>
    </source>
</evidence>
<sequence>MVKKFLSFHSDVSDYHRDAIADLQSWDPYNPKEWPLKIKVRNVIVISTMTFLNQFGSSIFAPSIPRIAEQFLSSTTVVTLGSTLYSIGILFGTLIFAPFSEQFGRRPIYLLGYSLFALMQIPIALSVNIEMFLIFRFFSGMFGSVGISNGSGSLADLFEKKDRGKYMIIYFTLLSLGPGVAPIISGFITQSSIGWRWEFWILLMLSAVVVLSAFLFLKETFPPILNRKKLERTGKLGENEIVAKRLTGTELLKKWVVLLSMRKPLHMLVTQPILICVAFTVGTVFGILQLVFMAFSQAWERLYNFNVGISGLMYVSISVGLLIAVFIALPINQKFYIYLLKQHGGESEPEFRLPMGILGCLLFEIGILIFGWTANYKVFWFVPLIGSTLLGAGSVMTSNPLNMYIVDTYGIYSASASAAVKVLQLAFGGTFPLFAESLFLRLGYGWGCTLLAFIFLACSVSIPLLFLHGEKIRKLKTFDLARY</sequence>
<dbReference type="RefSeq" id="XP_056036802.1">
    <property type="nucleotide sequence ID" value="XM_056178828.1"/>
</dbReference>
<dbReference type="GO" id="GO:0022857">
    <property type="term" value="F:transmembrane transporter activity"/>
    <property type="evidence" value="ECO:0007669"/>
    <property type="project" value="InterPro"/>
</dbReference>
<protein>
    <submittedName>
        <fullName evidence="9">Transmembrane transporter</fullName>
    </submittedName>
</protein>
<keyword evidence="4 7" id="KW-1133">Transmembrane helix</keyword>
<organism evidence="9 10">
    <name type="scientific">Schizosaccharomyces osmophilus</name>
    <dbReference type="NCBI Taxonomy" id="2545709"/>
    <lineage>
        <taxon>Eukaryota</taxon>
        <taxon>Fungi</taxon>
        <taxon>Dikarya</taxon>
        <taxon>Ascomycota</taxon>
        <taxon>Taphrinomycotina</taxon>
        <taxon>Schizosaccharomycetes</taxon>
        <taxon>Schizosaccharomycetales</taxon>
        <taxon>Schizosaccharomycetaceae</taxon>
        <taxon>Schizosaccharomyces</taxon>
    </lineage>
</organism>
<feature type="transmembrane region" description="Helical" evidence="7">
    <location>
        <begin position="378"/>
        <end position="397"/>
    </location>
</feature>
<proteinExistence type="inferred from homology"/>
<dbReference type="FunFam" id="1.20.1250.20:FF:000509">
    <property type="entry name" value="MFS general substrate transporter"/>
    <property type="match status" value="1"/>
</dbReference>
<name>A0AAF0AW38_9SCHI</name>
<dbReference type="Pfam" id="PF07690">
    <property type="entry name" value="MFS_1"/>
    <property type="match status" value="1"/>
</dbReference>
<feature type="transmembrane region" description="Helical" evidence="7">
    <location>
        <begin position="409"/>
        <end position="431"/>
    </location>
</feature>
<evidence type="ECO:0000256" key="5">
    <source>
        <dbReference type="ARBA" id="ARBA00023136"/>
    </source>
</evidence>
<dbReference type="AlphaFoldDB" id="A0AAF0AW38"/>
<dbReference type="InterPro" id="IPR036259">
    <property type="entry name" value="MFS_trans_sf"/>
</dbReference>
<feature type="transmembrane region" description="Helical" evidence="7">
    <location>
        <begin position="199"/>
        <end position="217"/>
    </location>
</feature>